<dbReference type="AlphaFoldDB" id="A0A0F9RLW1"/>
<evidence type="ECO:0000256" key="1">
    <source>
        <dbReference type="SAM" id="MobiDB-lite"/>
    </source>
</evidence>
<dbReference type="EMBL" id="LAZR01000874">
    <property type="protein sequence ID" value="KKN55734.1"/>
    <property type="molecule type" value="Genomic_DNA"/>
</dbReference>
<accession>A0A0F9RLW1</accession>
<proteinExistence type="predicted"/>
<evidence type="ECO:0000313" key="2">
    <source>
        <dbReference type="EMBL" id="KKN55734.1"/>
    </source>
</evidence>
<protein>
    <submittedName>
        <fullName evidence="2">Uncharacterized protein</fullName>
    </submittedName>
</protein>
<gene>
    <name evidence="2" type="ORF">LCGC14_0579440</name>
</gene>
<reference evidence="2" key="1">
    <citation type="journal article" date="2015" name="Nature">
        <title>Complex archaea that bridge the gap between prokaryotes and eukaryotes.</title>
        <authorList>
            <person name="Spang A."/>
            <person name="Saw J.H."/>
            <person name="Jorgensen S.L."/>
            <person name="Zaremba-Niedzwiedzka K."/>
            <person name="Martijn J."/>
            <person name="Lind A.E."/>
            <person name="van Eijk R."/>
            <person name="Schleper C."/>
            <person name="Guy L."/>
            <person name="Ettema T.J."/>
        </authorList>
    </citation>
    <scope>NUCLEOTIDE SEQUENCE</scope>
</reference>
<feature type="compositionally biased region" description="Basic and acidic residues" evidence="1">
    <location>
        <begin position="53"/>
        <end position="76"/>
    </location>
</feature>
<sequence length="137" mass="15714">MKYYKLKALSVGAKGNRVLMKEDNKTYPENTWEEKRAEELVGLGFLTRVKEDPIKVEPKKKTEPEKEKPEDKKEPSILDSIEDAGGKEEPENEEISEGDERKALYEEAKKLAEEKGIKAPHRLMGIAKLKIFINDNK</sequence>
<organism evidence="2">
    <name type="scientific">marine sediment metagenome</name>
    <dbReference type="NCBI Taxonomy" id="412755"/>
    <lineage>
        <taxon>unclassified sequences</taxon>
        <taxon>metagenomes</taxon>
        <taxon>ecological metagenomes</taxon>
    </lineage>
</organism>
<feature type="region of interest" description="Disordered" evidence="1">
    <location>
        <begin position="53"/>
        <end position="101"/>
    </location>
</feature>
<comment type="caution">
    <text evidence="2">The sequence shown here is derived from an EMBL/GenBank/DDBJ whole genome shotgun (WGS) entry which is preliminary data.</text>
</comment>
<name>A0A0F9RLW1_9ZZZZ</name>